<proteinExistence type="predicted"/>
<keyword evidence="2" id="KW-0560">Oxidoreductase</keyword>
<dbReference type="InterPro" id="IPR036291">
    <property type="entry name" value="NAD(P)-bd_dom_sf"/>
</dbReference>
<dbReference type="Gene3D" id="3.40.50.720">
    <property type="entry name" value="NAD(P)-binding Rossmann-like Domain"/>
    <property type="match status" value="1"/>
</dbReference>
<comment type="caution">
    <text evidence="4">The sequence shown here is derived from an EMBL/GenBank/DDBJ whole genome shotgun (WGS) entry which is preliminary data.</text>
</comment>
<feature type="domain" description="NmrA-like" evidence="3">
    <location>
        <begin position="45"/>
        <end position="261"/>
    </location>
</feature>
<keyword evidence="5" id="KW-1185">Reference proteome</keyword>
<evidence type="ECO:0000313" key="5">
    <source>
        <dbReference type="Proteomes" id="UP000193144"/>
    </source>
</evidence>
<dbReference type="OrthoDB" id="10000533at2759"/>
<dbReference type="PANTHER" id="PTHR47706:SF2">
    <property type="entry name" value="ISOFLAVONE REDUCTASE FAMILY PROTEIN (AFU_ORTHOLOGUE AFUA_2G05290)"/>
    <property type="match status" value="1"/>
</dbReference>
<protein>
    <recommendedName>
        <fullName evidence="3">NmrA-like domain-containing protein</fullName>
    </recommendedName>
</protein>
<dbReference type="GO" id="GO:0016491">
    <property type="term" value="F:oxidoreductase activity"/>
    <property type="evidence" value="ECO:0007669"/>
    <property type="project" value="UniProtKB-KW"/>
</dbReference>
<accession>A0A1Y1Z9R6</accession>
<evidence type="ECO:0000256" key="2">
    <source>
        <dbReference type="ARBA" id="ARBA00023002"/>
    </source>
</evidence>
<evidence type="ECO:0000259" key="3">
    <source>
        <dbReference type="Pfam" id="PF05368"/>
    </source>
</evidence>
<name>A0A1Y1Z9R6_9PLEO</name>
<dbReference type="AlphaFoldDB" id="A0A1Y1Z9R6"/>
<keyword evidence="1" id="KW-0521">NADP</keyword>
<reference evidence="4 5" key="1">
    <citation type="submission" date="2016-07" db="EMBL/GenBank/DDBJ databases">
        <title>Pervasive Adenine N6-methylation of Active Genes in Fungi.</title>
        <authorList>
            <consortium name="DOE Joint Genome Institute"/>
            <person name="Mondo S.J."/>
            <person name="Dannebaum R.O."/>
            <person name="Kuo R.C."/>
            <person name="Labutti K."/>
            <person name="Haridas S."/>
            <person name="Kuo A."/>
            <person name="Salamov A."/>
            <person name="Ahrendt S.R."/>
            <person name="Lipzen A."/>
            <person name="Sullivan W."/>
            <person name="Andreopoulos W.B."/>
            <person name="Clum A."/>
            <person name="Lindquist E."/>
            <person name="Daum C."/>
            <person name="Ramamoorthy G.K."/>
            <person name="Gryganskyi A."/>
            <person name="Culley D."/>
            <person name="Magnuson J.K."/>
            <person name="James T.Y."/>
            <person name="O'Malley M.A."/>
            <person name="Stajich J.E."/>
            <person name="Spatafora J.W."/>
            <person name="Visel A."/>
            <person name="Grigoriev I.V."/>
        </authorList>
    </citation>
    <scope>NUCLEOTIDE SEQUENCE [LARGE SCALE GENOMIC DNA]</scope>
    <source>
        <strain evidence="4 5">CBS 115471</strain>
    </source>
</reference>
<organism evidence="4 5">
    <name type="scientific">Clohesyomyces aquaticus</name>
    <dbReference type="NCBI Taxonomy" id="1231657"/>
    <lineage>
        <taxon>Eukaryota</taxon>
        <taxon>Fungi</taxon>
        <taxon>Dikarya</taxon>
        <taxon>Ascomycota</taxon>
        <taxon>Pezizomycotina</taxon>
        <taxon>Dothideomycetes</taxon>
        <taxon>Pleosporomycetidae</taxon>
        <taxon>Pleosporales</taxon>
        <taxon>Lindgomycetaceae</taxon>
        <taxon>Clohesyomyces</taxon>
    </lineage>
</organism>
<dbReference type="Pfam" id="PF05368">
    <property type="entry name" value="NmrA"/>
    <property type="match status" value="1"/>
</dbReference>
<evidence type="ECO:0000256" key="1">
    <source>
        <dbReference type="ARBA" id="ARBA00022857"/>
    </source>
</evidence>
<dbReference type="PANTHER" id="PTHR47706">
    <property type="entry name" value="NMRA-LIKE FAMILY PROTEIN"/>
    <property type="match status" value="1"/>
</dbReference>
<evidence type="ECO:0000313" key="4">
    <source>
        <dbReference type="EMBL" id="ORY07010.1"/>
    </source>
</evidence>
<dbReference type="InterPro" id="IPR008030">
    <property type="entry name" value="NmrA-like"/>
</dbReference>
<dbReference type="Gene3D" id="3.90.25.10">
    <property type="entry name" value="UDP-galactose 4-epimerase, domain 1"/>
    <property type="match status" value="1"/>
</dbReference>
<gene>
    <name evidence="4" type="ORF">BCR34DRAFT_604013</name>
</gene>
<dbReference type="InterPro" id="IPR051609">
    <property type="entry name" value="NmrA/Isoflavone_reductase-like"/>
</dbReference>
<dbReference type="Proteomes" id="UP000193144">
    <property type="component" value="Unassembled WGS sequence"/>
</dbReference>
<dbReference type="EMBL" id="MCFA01000112">
    <property type="protein sequence ID" value="ORY07010.1"/>
    <property type="molecule type" value="Genomic_DNA"/>
</dbReference>
<sequence length="321" mass="35139">MITVAVAGGTSPAVGRAILAGLQNYPSQILPVVLSRATSEIPKWLLDMQIETRKVDYTSGESLTSALQGVHTVICTLLVKDNTWASTQINLLNASLSAGVSRFAPAEFGCGPLANPKIGMLTPTIAVMDACRAAKASYPDFEFAGFHVGLFMNYLAWGGPNESEALNGLNDRSEFVWNVASMKASIPRTVDGRVPRITMTEIGDVGRMVAAACLLPKGAWREEFGMVGETLGMDEVVRVIEEVSGRNMEVSYRAFEQMVRDMEEEKDDYRKFWKELEGMYARDVVGEGVLMPVLNEVLLAHGVVVQTPSRVEDLVRKIFRS</sequence>
<dbReference type="SUPFAM" id="SSF51735">
    <property type="entry name" value="NAD(P)-binding Rossmann-fold domains"/>
    <property type="match status" value="1"/>
</dbReference>